<keyword evidence="1" id="KW-1133">Transmembrane helix</keyword>
<comment type="caution">
    <text evidence="2">The sequence shown here is derived from an EMBL/GenBank/DDBJ whole genome shotgun (WGS) entry which is preliminary data.</text>
</comment>
<proteinExistence type="predicted"/>
<protein>
    <submittedName>
        <fullName evidence="2">Uncharacterized protein</fullName>
    </submittedName>
</protein>
<evidence type="ECO:0000313" key="3">
    <source>
        <dbReference type="Proteomes" id="UP000295832"/>
    </source>
</evidence>
<dbReference type="AlphaFoldDB" id="A0A4R8H0D0"/>
<dbReference type="RefSeq" id="WP_134116838.1">
    <property type="nucleotide sequence ID" value="NZ_SOEG01000014.1"/>
</dbReference>
<dbReference type="EMBL" id="SOEG01000014">
    <property type="protein sequence ID" value="TDX51273.1"/>
    <property type="molecule type" value="Genomic_DNA"/>
</dbReference>
<gene>
    <name evidence="2" type="ORF">C7959_11421</name>
</gene>
<feature type="transmembrane region" description="Helical" evidence="1">
    <location>
        <begin position="372"/>
        <end position="390"/>
    </location>
</feature>
<keyword evidence="1" id="KW-0812">Transmembrane</keyword>
<organism evidence="2 3">
    <name type="scientific">Orenia marismortui</name>
    <dbReference type="NCBI Taxonomy" id="46469"/>
    <lineage>
        <taxon>Bacteria</taxon>
        <taxon>Bacillati</taxon>
        <taxon>Bacillota</taxon>
        <taxon>Clostridia</taxon>
        <taxon>Halanaerobiales</taxon>
        <taxon>Halobacteroidaceae</taxon>
        <taxon>Orenia</taxon>
    </lineage>
</organism>
<dbReference type="STRING" id="926561.GCA_000379025_01090"/>
<sequence>MNSNSLLNEVIISIASEEDIPVIRIDKDIIQLGYGKHSKLISDGVINDNTSPVALNIISNKSLLKKILLKFGLPVASDLNLIGTGIEYNFLVLNDDLITVNKCYQTKNNISNQKVSVNKVNDSIKEIVIKAVRMIDLNIAEVKLKSFNISAPLAEGEGIIDIIAIPDFRRYHSLDSEIIKNISQKILEELTPKAIPIISIIDQCDITAKIIAKILEESGVGIGLEDMPNQNLGESSILKDKKIETAIFNIEKREIQSKKFMVNWNNILVISDLSNIISNIGEIKIFELLKKDGCLILDIDKLEASSLIRESKIKRSIYCSFSKDNILIQRQIKRCQEAVYINDGNIILFDGVDELPIIAIYRLIKNKEGLKSILLAIAVAYVYGVPAYIIRSILTKIKKISQNISYIFKS</sequence>
<reference evidence="2 3" key="1">
    <citation type="submission" date="2019-03" db="EMBL/GenBank/DDBJ databases">
        <title>Subsurface microbial communities from deep shales in Ohio and West Virginia, USA.</title>
        <authorList>
            <person name="Wrighton K."/>
        </authorList>
    </citation>
    <scope>NUCLEOTIDE SEQUENCE [LARGE SCALE GENOMIC DNA]</scope>
    <source>
        <strain evidence="2 3">MSL 6dP</strain>
    </source>
</reference>
<evidence type="ECO:0000256" key="1">
    <source>
        <dbReference type="SAM" id="Phobius"/>
    </source>
</evidence>
<evidence type="ECO:0000313" key="2">
    <source>
        <dbReference type="EMBL" id="TDX51273.1"/>
    </source>
</evidence>
<name>A0A4R8H0D0_9FIRM</name>
<keyword evidence="1" id="KW-0472">Membrane</keyword>
<dbReference type="Proteomes" id="UP000295832">
    <property type="component" value="Unassembled WGS sequence"/>
</dbReference>
<keyword evidence="3" id="KW-1185">Reference proteome</keyword>
<accession>A0A4R8H0D0</accession>